<dbReference type="Pfam" id="PF03009">
    <property type="entry name" value="GDPD"/>
    <property type="match status" value="1"/>
</dbReference>
<dbReference type="Gene3D" id="3.20.20.190">
    <property type="entry name" value="Phosphatidylinositol (PI) phosphodiesterase"/>
    <property type="match status" value="1"/>
</dbReference>
<dbReference type="SUPFAM" id="SSF51695">
    <property type="entry name" value="PLC-like phosphodiesterases"/>
    <property type="match status" value="1"/>
</dbReference>
<reference evidence="2" key="2">
    <citation type="submission" date="2020-08" db="EMBL/GenBank/DDBJ databases">
        <authorList>
            <person name="Lai Q."/>
        </authorList>
    </citation>
    <scope>NUCLEOTIDE SEQUENCE</scope>
    <source>
        <strain evidence="2">S27-2</strain>
    </source>
</reference>
<dbReference type="GO" id="GO:0006629">
    <property type="term" value="P:lipid metabolic process"/>
    <property type="evidence" value="ECO:0007669"/>
    <property type="project" value="InterPro"/>
</dbReference>
<keyword evidence="3" id="KW-1185">Reference proteome</keyword>
<organism evidence="2 3">
    <name type="scientific">Neptunicella marina</name>
    <dbReference type="NCBI Taxonomy" id="2125989"/>
    <lineage>
        <taxon>Bacteria</taxon>
        <taxon>Pseudomonadati</taxon>
        <taxon>Pseudomonadota</taxon>
        <taxon>Gammaproteobacteria</taxon>
        <taxon>Alteromonadales</taxon>
        <taxon>Alteromonadaceae</taxon>
        <taxon>Neptunicella</taxon>
    </lineage>
</organism>
<evidence type="ECO:0000313" key="3">
    <source>
        <dbReference type="Proteomes" id="UP000601768"/>
    </source>
</evidence>
<reference evidence="2" key="1">
    <citation type="journal article" date="2018" name="Int. J. Syst. Evol. Microbiol.">
        <title>Neptunicella marina gen. nov., sp. nov., isolated from surface seawater.</title>
        <authorList>
            <person name="Liu X."/>
            <person name="Lai Q."/>
            <person name="Du Y."/>
            <person name="Zhang X."/>
            <person name="Liu Z."/>
            <person name="Sun F."/>
            <person name="Shao Z."/>
        </authorList>
    </citation>
    <scope>NUCLEOTIDE SEQUENCE</scope>
    <source>
        <strain evidence="2">S27-2</strain>
    </source>
</reference>
<dbReference type="RefSeq" id="WP_186507550.1">
    <property type="nucleotide sequence ID" value="NZ_JACNEP010000013.1"/>
</dbReference>
<accession>A0A8J6M322</accession>
<name>A0A8J6M322_9ALTE</name>
<comment type="caution">
    <text evidence="2">The sequence shown here is derived from an EMBL/GenBank/DDBJ whole genome shotgun (WGS) entry which is preliminary data.</text>
</comment>
<evidence type="ECO:0000259" key="1">
    <source>
        <dbReference type="PROSITE" id="PS51704"/>
    </source>
</evidence>
<sequence length="249" mass="27852">MLILAHRGASADAPENTLLAFEKAMAMQVDGIEIDVHAVADEILVIHDRWLKRTTKTHGQLSDYTLEQLRELDAGMGQKIPTLWETMQCINGQCLLNIELKGISDLLPVVKLIDRAVDELNFELHQFLISSFNHHLLFEVKQLRPDIQIGALTSSSPLDYAAFAQQLDAYSINIDMDCLTSAFVNDAKQRGLQVYVFTVDEIADLDVLAKMGVDGVFTNTPDKAMVRRAHKFEGEFNWQPEGLSGVVKI</sequence>
<dbReference type="InterPro" id="IPR030395">
    <property type="entry name" value="GP_PDE_dom"/>
</dbReference>
<gene>
    <name evidence="2" type="ORF">H8B19_14190</name>
</gene>
<protein>
    <submittedName>
        <fullName evidence="2">Glycerophosphodiester phosphodiesterase</fullName>
    </submittedName>
</protein>
<feature type="domain" description="GP-PDE" evidence="1">
    <location>
        <begin position="1"/>
        <end position="228"/>
    </location>
</feature>
<proteinExistence type="predicted"/>
<dbReference type="AlphaFoldDB" id="A0A8J6M322"/>
<dbReference type="PANTHER" id="PTHR46211">
    <property type="entry name" value="GLYCEROPHOSPHORYL DIESTER PHOSPHODIESTERASE"/>
    <property type="match status" value="1"/>
</dbReference>
<dbReference type="InterPro" id="IPR017946">
    <property type="entry name" value="PLC-like_Pdiesterase_TIM-brl"/>
</dbReference>
<dbReference type="EMBL" id="JACNEP010000013">
    <property type="protein sequence ID" value="MBC3767033.1"/>
    <property type="molecule type" value="Genomic_DNA"/>
</dbReference>
<dbReference type="PANTHER" id="PTHR46211:SF1">
    <property type="entry name" value="GLYCEROPHOSPHODIESTER PHOSPHODIESTERASE, CYTOPLASMIC"/>
    <property type="match status" value="1"/>
</dbReference>
<dbReference type="PROSITE" id="PS51704">
    <property type="entry name" value="GP_PDE"/>
    <property type="match status" value="1"/>
</dbReference>
<dbReference type="GO" id="GO:0008081">
    <property type="term" value="F:phosphoric diester hydrolase activity"/>
    <property type="evidence" value="ECO:0007669"/>
    <property type="project" value="InterPro"/>
</dbReference>
<evidence type="ECO:0000313" key="2">
    <source>
        <dbReference type="EMBL" id="MBC3767033.1"/>
    </source>
</evidence>
<dbReference type="Proteomes" id="UP000601768">
    <property type="component" value="Unassembled WGS sequence"/>
</dbReference>